<organism evidence="3 4">
    <name type="scientific">Sulfuricella denitrificans (strain DSM 22764 / NBRC 105220 / skB26)</name>
    <dbReference type="NCBI Taxonomy" id="1163617"/>
    <lineage>
        <taxon>Bacteria</taxon>
        <taxon>Pseudomonadati</taxon>
        <taxon>Pseudomonadota</taxon>
        <taxon>Betaproteobacteria</taxon>
        <taxon>Nitrosomonadales</taxon>
        <taxon>Sulfuricellaceae</taxon>
        <taxon>Sulfuricella</taxon>
    </lineage>
</organism>
<dbReference type="OrthoDB" id="5298483at2"/>
<dbReference type="InterPro" id="IPR057169">
    <property type="entry name" value="DUF7847"/>
</dbReference>
<accession>S6AZF5</accession>
<evidence type="ECO:0000259" key="2">
    <source>
        <dbReference type="Pfam" id="PF25231"/>
    </source>
</evidence>
<dbReference type="AlphaFoldDB" id="S6AZF5"/>
<dbReference type="RefSeq" id="WP_009207158.1">
    <property type="nucleotide sequence ID" value="NC_022357.1"/>
</dbReference>
<keyword evidence="1" id="KW-1133">Transmembrane helix</keyword>
<name>S6AZF5_SULDS</name>
<dbReference type="Pfam" id="PF25231">
    <property type="entry name" value="DUF7847"/>
    <property type="match status" value="1"/>
</dbReference>
<gene>
    <name evidence="3" type="ORF">SCD_n00048</name>
</gene>
<dbReference type="EMBL" id="AP013066">
    <property type="protein sequence ID" value="BAN33897.1"/>
    <property type="molecule type" value="Genomic_DNA"/>
</dbReference>
<dbReference type="HOGENOM" id="CLU_072075_2_1_4"/>
<keyword evidence="1" id="KW-0812">Transmembrane</keyword>
<feature type="transmembrane region" description="Helical" evidence="1">
    <location>
        <begin position="28"/>
        <end position="46"/>
    </location>
</feature>
<dbReference type="STRING" id="1163617.SCD_n00048"/>
<feature type="transmembrane region" description="Helical" evidence="1">
    <location>
        <begin position="193"/>
        <end position="221"/>
    </location>
</feature>
<evidence type="ECO:0000256" key="1">
    <source>
        <dbReference type="SAM" id="Phobius"/>
    </source>
</evidence>
<evidence type="ECO:0000313" key="3">
    <source>
        <dbReference type="EMBL" id="BAN33897.1"/>
    </source>
</evidence>
<feature type="transmembrane region" description="Helical" evidence="1">
    <location>
        <begin position="100"/>
        <end position="126"/>
    </location>
</feature>
<proteinExistence type="predicted"/>
<feature type="domain" description="DUF7847" evidence="2">
    <location>
        <begin position="17"/>
        <end position="237"/>
    </location>
</feature>
<dbReference type="eggNOG" id="COG5473">
    <property type="taxonomic scope" value="Bacteria"/>
</dbReference>
<dbReference type="Proteomes" id="UP000015559">
    <property type="component" value="Chromosome"/>
</dbReference>
<evidence type="ECO:0000313" key="4">
    <source>
        <dbReference type="Proteomes" id="UP000015559"/>
    </source>
</evidence>
<sequence length="251" mass="26886">MEIRKADAGQGWRWIADGFGLFRKNPPIWITLFVIYFLIVIVVSIVPVVGPLVMTLLAPVFTAGFMLACRDVEAGEELELGYLIAGFKNNTGQLITVGGIYLVGSITILGLMMMAGGGSILGSAALGQMQGAEPTEAMVGAMGGMLVALLVAMALLVPLLMAYWFAPALVVLRNMTAMDAMKLSFVGCLRNMWPFLVYGVIAFILMMIAMIPFGLGMLILVPVLNASIYLGYKDVFPAEPEMEAEAPVLPA</sequence>
<keyword evidence="4" id="KW-1185">Reference proteome</keyword>
<dbReference type="NCBIfam" id="NF041043">
    <property type="entry name" value="BPSS1780_fam"/>
    <property type="match status" value="1"/>
</dbReference>
<keyword evidence="1" id="KW-0472">Membrane</keyword>
<reference evidence="3 4" key="1">
    <citation type="journal article" date="2012" name="Appl. Environ. Microbiol.">
        <title>Draft genome sequence of a psychrotolerant sulfur-oxidizing bacterium, Sulfuricella denitrificans skB26, and proteomic insights into cold adaptation.</title>
        <authorList>
            <person name="Watanabe T."/>
            <person name="Kojima H."/>
            <person name="Fukui M."/>
        </authorList>
    </citation>
    <scope>NUCLEOTIDE SEQUENCE [LARGE SCALE GENOMIC DNA]</scope>
    <source>
        <strain evidence="4">skB26</strain>
    </source>
</reference>
<dbReference type="InterPro" id="IPR047798">
    <property type="entry name" value="BPSS1780-like"/>
</dbReference>
<feature type="transmembrane region" description="Helical" evidence="1">
    <location>
        <begin position="146"/>
        <end position="172"/>
    </location>
</feature>
<dbReference type="KEGG" id="sdr:SCD_n00048"/>
<protein>
    <recommendedName>
        <fullName evidence="2">DUF7847 domain-containing protein</fullName>
    </recommendedName>
</protein>